<accession>D2J8H0</accession>
<reference evidence="1" key="1">
    <citation type="submission" date="2009-08" db="EMBL/GenBank/DDBJ databases">
        <authorList>
            <person name="Gill J."/>
            <person name="Borman J."/>
            <person name="Shetty J."/>
            <person name="Hostetler J."/>
            <person name="Durkin S."/>
            <person name="Montgomery B."/>
        </authorList>
    </citation>
    <scope>NUCLEOTIDE SEQUENCE</scope>
    <source>
        <strain evidence="1">CDC9</strain>
        <plasmid evidence="1">SAP045A</plasmid>
    </source>
</reference>
<gene>
    <name evidence="1" type="ORF">SAP045A_009</name>
</gene>
<geneLocation type="plasmid" evidence="1">
    <name>SAP045A</name>
</geneLocation>
<reference evidence="1" key="2">
    <citation type="submission" date="2009-12" db="EMBL/GenBank/DDBJ databases">
        <authorList>
            <person name="Summers A.O."/>
            <person name="Shearer J."/>
            <person name="Wireman J."/>
        </authorList>
    </citation>
    <scope>NUCLEOTIDE SEQUENCE</scope>
    <source>
        <strain evidence="1">CDC9</strain>
        <plasmid evidence="1">SAP045A</plasmid>
    </source>
</reference>
<evidence type="ECO:0000313" key="1">
    <source>
        <dbReference type="EMBL" id="ADA61741.1"/>
    </source>
</evidence>
<keyword evidence="1" id="KW-0614">Plasmid</keyword>
<proteinExistence type="predicted"/>
<name>D2J8H0_STAEP</name>
<sequence>MSQHRMLLLKKGGTHMSNKKKIKVTLAMVNVLLTAVELYLQWQLSKSENEL</sequence>
<protein>
    <submittedName>
        <fullName evidence="1">Uncharacterized protein</fullName>
    </submittedName>
</protein>
<dbReference type="AlphaFoldDB" id="D2J8H0"/>
<dbReference type="EMBL" id="GQ900402">
    <property type="protein sequence ID" value="ADA61741.1"/>
    <property type="molecule type" value="Genomic_DNA"/>
</dbReference>
<organism evidence="1">
    <name type="scientific">Staphylococcus epidermidis</name>
    <dbReference type="NCBI Taxonomy" id="1282"/>
    <lineage>
        <taxon>Bacteria</taxon>
        <taxon>Bacillati</taxon>
        <taxon>Bacillota</taxon>
        <taxon>Bacilli</taxon>
        <taxon>Bacillales</taxon>
        <taxon>Staphylococcaceae</taxon>
        <taxon>Staphylococcus</taxon>
    </lineage>
</organism>